<comment type="caution">
    <text evidence="1">The sequence shown here is derived from an EMBL/GenBank/DDBJ whole genome shotgun (WGS) entry which is preliminary data.</text>
</comment>
<dbReference type="RefSeq" id="WP_052472637.1">
    <property type="nucleotide sequence ID" value="NZ_CP010817.1"/>
</dbReference>
<gene>
    <name evidence="1" type="ORF">SAMN04488089_103100</name>
</gene>
<sequence>MKRKIVILINTLMLLIVLGCKDTDKRKEVAVETNMVEEKEETVEEEYIGNNDEDSFVLSPDHEVNSIKVDFDGDGKEELFEIFKGGGYENYAIIITWGNGEKHIIGSIDGATHYELIPQWEILWMQRISVVEKGTVLFDYIDGEGNYRNEEDVPESEKVILKNEGLSIGVGDSCGSGILYWEEGEYKWFQTS</sequence>
<dbReference type="Proteomes" id="UP000183496">
    <property type="component" value="Unassembled WGS sequence"/>
</dbReference>
<dbReference type="AlphaFoldDB" id="A0AAJ4W264"/>
<organism evidence="1 2">
    <name type="scientific">Myroides profundi</name>
    <dbReference type="NCBI Taxonomy" id="480520"/>
    <lineage>
        <taxon>Bacteria</taxon>
        <taxon>Pseudomonadati</taxon>
        <taxon>Bacteroidota</taxon>
        <taxon>Flavobacteriia</taxon>
        <taxon>Flavobacteriales</taxon>
        <taxon>Flavobacteriaceae</taxon>
        <taxon>Myroides</taxon>
    </lineage>
</organism>
<dbReference type="PROSITE" id="PS51257">
    <property type="entry name" value="PROKAR_LIPOPROTEIN"/>
    <property type="match status" value="1"/>
</dbReference>
<dbReference type="EMBL" id="FOFY01000003">
    <property type="protein sequence ID" value="SEQ42284.1"/>
    <property type="molecule type" value="Genomic_DNA"/>
</dbReference>
<protein>
    <submittedName>
        <fullName evidence="1">Uncharacterized protein</fullName>
    </submittedName>
</protein>
<evidence type="ECO:0000313" key="1">
    <source>
        <dbReference type="EMBL" id="SEQ42284.1"/>
    </source>
</evidence>
<proteinExistence type="predicted"/>
<evidence type="ECO:0000313" key="2">
    <source>
        <dbReference type="Proteomes" id="UP000183496"/>
    </source>
</evidence>
<keyword evidence="2" id="KW-1185">Reference proteome</keyword>
<reference evidence="1 2" key="1">
    <citation type="submission" date="2016-10" db="EMBL/GenBank/DDBJ databases">
        <authorList>
            <person name="Varghese N."/>
            <person name="Submissions S."/>
        </authorList>
    </citation>
    <scope>NUCLEOTIDE SEQUENCE [LARGE SCALE GENOMIC DNA]</scope>
    <source>
        <strain evidence="2">DSM 19823 / KCTC 23066 / CCTCC M 208030 / D25</strain>
    </source>
</reference>
<name>A0AAJ4W264_MYRPR</name>
<accession>A0AAJ4W264</accession>